<keyword evidence="6 8" id="KW-0472">Membrane</keyword>
<dbReference type="Pfam" id="PF04239">
    <property type="entry name" value="DUF421"/>
    <property type="match status" value="1"/>
</dbReference>
<dbReference type="GO" id="GO:0005886">
    <property type="term" value="C:plasma membrane"/>
    <property type="evidence" value="ECO:0007669"/>
    <property type="project" value="UniProtKB-SubCell"/>
</dbReference>
<dbReference type="InterPro" id="IPR023090">
    <property type="entry name" value="UPF0702_alpha/beta_dom_sf"/>
</dbReference>
<comment type="similarity">
    <text evidence="2">Belongs to the UPF0702 family.</text>
</comment>
<evidence type="ECO:0000256" key="7">
    <source>
        <dbReference type="SAM" id="Coils"/>
    </source>
</evidence>
<proteinExistence type="inferred from homology"/>
<evidence type="ECO:0000256" key="1">
    <source>
        <dbReference type="ARBA" id="ARBA00004651"/>
    </source>
</evidence>
<dbReference type="AlphaFoldDB" id="A0A841Q2D6"/>
<evidence type="ECO:0000313" key="10">
    <source>
        <dbReference type="EMBL" id="MBB6452712.1"/>
    </source>
</evidence>
<feature type="transmembrane region" description="Helical" evidence="8">
    <location>
        <begin position="54"/>
        <end position="77"/>
    </location>
</feature>
<keyword evidence="11" id="KW-1185">Reference proteome</keyword>
<keyword evidence="3" id="KW-1003">Cell membrane</keyword>
<dbReference type="EMBL" id="JACHGH010000003">
    <property type="protein sequence ID" value="MBB6452712.1"/>
    <property type="molecule type" value="Genomic_DNA"/>
</dbReference>
<reference evidence="10 11" key="1">
    <citation type="submission" date="2020-08" db="EMBL/GenBank/DDBJ databases">
        <title>Genomic Encyclopedia of Type Strains, Phase IV (KMG-IV): sequencing the most valuable type-strain genomes for metagenomic binning, comparative biology and taxonomic classification.</title>
        <authorList>
            <person name="Goeker M."/>
        </authorList>
    </citation>
    <scope>NUCLEOTIDE SEQUENCE [LARGE SCALE GENOMIC DNA]</scope>
    <source>
        <strain evidence="10 11">DSM 19612</strain>
    </source>
</reference>
<organism evidence="10 11">
    <name type="scientific">Salirhabdus euzebyi</name>
    <dbReference type="NCBI Taxonomy" id="394506"/>
    <lineage>
        <taxon>Bacteria</taxon>
        <taxon>Bacillati</taxon>
        <taxon>Bacillota</taxon>
        <taxon>Bacilli</taxon>
        <taxon>Bacillales</taxon>
        <taxon>Bacillaceae</taxon>
        <taxon>Salirhabdus</taxon>
    </lineage>
</organism>
<feature type="domain" description="YetF C-terminal" evidence="9">
    <location>
        <begin position="78"/>
        <end position="152"/>
    </location>
</feature>
<evidence type="ECO:0000256" key="8">
    <source>
        <dbReference type="SAM" id="Phobius"/>
    </source>
</evidence>
<feature type="transmembrane region" description="Helical" evidence="8">
    <location>
        <begin position="29"/>
        <end position="48"/>
    </location>
</feature>
<dbReference type="PANTHER" id="PTHR34582:SF2">
    <property type="entry name" value="UPF0702 TRANSMEMBRANE PROTEIN YDFR"/>
    <property type="match status" value="1"/>
</dbReference>
<dbReference type="InterPro" id="IPR007353">
    <property type="entry name" value="DUF421"/>
</dbReference>
<protein>
    <submittedName>
        <fullName evidence="10">Uncharacterized membrane protein YcaP (DUF421 family)</fullName>
    </submittedName>
</protein>
<comment type="subcellular location">
    <subcellularLocation>
        <location evidence="1">Cell membrane</location>
        <topology evidence="1">Multi-pass membrane protein</topology>
    </subcellularLocation>
</comment>
<evidence type="ECO:0000256" key="6">
    <source>
        <dbReference type="ARBA" id="ARBA00023136"/>
    </source>
</evidence>
<accession>A0A841Q2D6</accession>
<keyword evidence="4 8" id="KW-0812">Transmembrane</keyword>
<feature type="transmembrane region" description="Helical" evidence="8">
    <location>
        <begin position="6"/>
        <end position="22"/>
    </location>
</feature>
<evidence type="ECO:0000256" key="2">
    <source>
        <dbReference type="ARBA" id="ARBA00006448"/>
    </source>
</evidence>
<dbReference type="RefSeq" id="WP_174495273.1">
    <property type="nucleotide sequence ID" value="NZ_CADDWK010000003.1"/>
</dbReference>
<evidence type="ECO:0000256" key="3">
    <source>
        <dbReference type="ARBA" id="ARBA00022475"/>
    </source>
</evidence>
<feature type="coiled-coil region" evidence="7">
    <location>
        <begin position="140"/>
        <end position="167"/>
    </location>
</feature>
<evidence type="ECO:0000256" key="5">
    <source>
        <dbReference type="ARBA" id="ARBA00022989"/>
    </source>
</evidence>
<dbReference type="Gene3D" id="3.30.240.20">
    <property type="entry name" value="bsu07140 like domains"/>
    <property type="match status" value="1"/>
</dbReference>
<sequence length="200" mass="22559">MPSWIQAIIYIVAAILLLRIGGKRTISQATPSEVAIMIGIGTVLVHPLKSEDPWISVYHGSLIILGLIILSLTQIYFTKTKKWIQGEPLLLIKDGNILTRNLKKARITEDELKMKLRIKKVSDISTLKSVTLEISGDIGVEKNNNEIAATKKDIEDMKNAMEMMAKQLNMTIPFNKPLPKEEENNLFNQVKQIQEKDPLQ</sequence>
<gene>
    <name evidence="10" type="ORF">HNQ94_001158</name>
</gene>
<evidence type="ECO:0000259" key="9">
    <source>
        <dbReference type="Pfam" id="PF04239"/>
    </source>
</evidence>
<comment type="caution">
    <text evidence="10">The sequence shown here is derived from an EMBL/GenBank/DDBJ whole genome shotgun (WGS) entry which is preliminary data.</text>
</comment>
<keyword evidence="5 8" id="KW-1133">Transmembrane helix</keyword>
<dbReference type="Proteomes" id="UP000581688">
    <property type="component" value="Unassembled WGS sequence"/>
</dbReference>
<evidence type="ECO:0000313" key="11">
    <source>
        <dbReference type="Proteomes" id="UP000581688"/>
    </source>
</evidence>
<evidence type="ECO:0000256" key="4">
    <source>
        <dbReference type="ARBA" id="ARBA00022692"/>
    </source>
</evidence>
<name>A0A841Q2D6_9BACI</name>
<keyword evidence="7" id="KW-0175">Coiled coil</keyword>
<dbReference type="PANTHER" id="PTHR34582">
    <property type="entry name" value="UPF0702 TRANSMEMBRANE PROTEIN YCAP"/>
    <property type="match status" value="1"/>
</dbReference>